<organism evidence="1 2">
    <name type="scientific">Pseudomonas cerasi</name>
    <dbReference type="NCBI Taxonomy" id="1583341"/>
    <lineage>
        <taxon>Bacteria</taxon>
        <taxon>Pseudomonadati</taxon>
        <taxon>Pseudomonadota</taxon>
        <taxon>Gammaproteobacteria</taxon>
        <taxon>Pseudomonadales</taxon>
        <taxon>Pseudomonadaceae</taxon>
        <taxon>Pseudomonas</taxon>
    </lineage>
</organism>
<name>A0A193SSV3_9PSED</name>
<dbReference type="EMBL" id="LT963395">
    <property type="protein sequence ID" value="SOS21875.1"/>
    <property type="molecule type" value="Genomic_DNA"/>
</dbReference>
<dbReference type="AlphaFoldDB" id="A0A193SSV3"/>
<evidence type="ECO:0000313" key="1">
    <source>
        <dbReference type="EMBL" id="SOS21875.1"/>
    </source>
</evidence>
<reference evidence="2" key="1">
    <citation type="submission" date="2017-11" db="EMBL/GenBank/DDBJ databases">
        <authorList>
            <person name="Blom J."/>
        </authorList>
    </citation>
    <scope>NUCLEOTIDE SEQUENCE [LARGE SCALE GENOMIC DNA]</scope>
</reference>
<protein>
    <submittedName>
        <fullName evidence="1">Uncharacterized protein</fullName>
    </submittedName>
</protein>
<evidence type="ECO:0000313" key="2">
    <source>
        <dbReference type="Proteomes" id="UP000239025"/>
    </source>
</evidence>
<sequence length="39" mass="4687">MQYWCFAWFYPFKRPAEHFSDHIKKGPARGLNSNNLTVE</sequence>
<gene>
    <name evidence="1" type="ORF">PL963_03788</name>
</gene>
<keyword evidence="2" id="KW-1185">Reference proteome</keyword>
<dbReference type="Proteomes" id="UP000239025">
    <property type="component" value="Chromosome 1"/>
</dbReference>
<accession>A0A193SSV3</accession>
<proteinExistence type="predicted"/>